<dbReference type="InterPro" id="IPR004117">
    <property type="entry name" value="7tm6_olfct_rcpt"/>
</dbReference>
<evidence type="ECO:0000256" key="7">
    <source>
        <dbReference type="ARBA" id="ARBA00023136"/>
    </source>
</evidence>
<dbReference type="PANTHER" id="PTHR21137">
    <property type="entry name" value="ODORANT RECEPTOR"/>
    <property type="match status" value="1"/>
</dbReference>
<reference evidence="12" key="2">
    <citation type="submission" date="2023-05" db="EMBL/GenBank/DDBJ databases">
        <authorList>
            <person name="Fouks B."/>
        </authorList>
    </citation>
    <scope>NUCLEOTIDE SEQUENCE</scope>
    <source>
        <strain evidence="12">Stay&amp;Tobe</strain>
        <tissue evidence="12">Testes</tissue>
    </source>
</reference>
<evidence type="ECO:0000313" key="13">
    <source>
        <dbReference type="Proteomes" id="UP001233999"/>
    </source>
</evidence>
<evidence type="ECO:0000256" key="2">
    <source>
        <dbReference type="ARBA" id="ARBA00022475"/>
    </source>
</evidence>
<evidence type="ECO:0000256" key="4">
    <source>
        <dbReference type="ARBA" id="ARBA00022692"/>
    </source>
</evidence>
<evidence type="ECO:0000256" key="9">
    <source>
        <dbReference type="ARBA" id="ARBA00023224"/>
    </source>
</evidence>
<evidence type="ECO:0000256" key="3">
    <source>
        <dbReference type="ARBA" id="ARBA00022606"/>
    </source>
</evidence>
<keyword evidence="13" id="KW-1185">Reference proteome</keyword>
<dbReference type="GO" id="GO:0004984">
    <property type="term" value="F:olfactory receptor activity"/>
    <property type="evidence" value="ECO:0007669"/>
    <property type="project" value="InterPro"/>
</dbReference>
<feature type="transmembrane region" description="Helical" evidence="11">
    <location>
        <begin position="203"/>
        <end position="236"/>
    </location>
</feature>
<dbReference type="PANTHER" id="PTHR21137:SF35">
    <property type="entry name" value="ODORANT RECEPTOR 19A-RELATED"/>
    <property type="match status" value="1"/>
</dbReference>
<name>A0AAD7ZII8_DIPPU</name>
<feature type="transmembrane region" description="Helical" evidence="11">
    <location>
        <begin position="80"/>
        <end position="99"/>
    </location>
</feature>
<evidence type="ECO:0000313" key="12">
    <source>
        <dbReference type="EMBL" id="KAJ9580972.1"/>
    </source>
</evidence>
<keyword evidence="4 11" id="KW-0812">Transmembrane</keyword>
<feature type="transmembrane region" description="Helical" evidence="11">
    <location>
        <begin position="111"/>
        <end position="129"/>
    </location>
</feature>
<accession>A0AAD7ZII8</accession>
<evidence type="ECO:0000256" key="5">
    <source>
        <dbReference type="ARBA" id="ARBA00022725"/>
    </source>
</evidence>
<keyword evidence="2" id="KW-1003">Cell membrane</keyword>
<feature type="region of interest" description="Disordered" evidence="10">
    <location>
        <begin position="1"/>
        <end position="26"/>
    </location>
</feature>
<keyword evidence="7 11" id="KW-0472">Membrane</keyword>
<dbReference type="AlphaFoldDB" id="A0AAD7ZII8"/>
<keyword evidence="5" id="KW-0552">Olfaction</keyword>
<dbReference type="EMBL" id="JASPKZ010008073">
    <property type="protein sequence ID" value="KAJ9580972.1"/>
    <property type="molecule type" value="Genomic_DNA"/>
</dbReference>
<organism evidence="12 13">
    <name type="scientific">Diploptera punctata</name>
    <name type="common">Pacific beetle cockroach</name>
    <dbReference type="NCBI Taxonomy" id="6984"/>
    <lineage>
        <taxon>Eukaryota</taxon>
        <taxon>Metazoa</taxon>
        <taxon>Ecdysozoa</taxon>
        <taxon>Arthropoda</taxon>
        <taxon>Hexapoda</taxon>
        <taxon>Insecta</taxon>
        <taxon>Pterygota</taxon>
        <taxon>Neoptera</taxon>
        <taxon>Polyneoptera</taxon>
        <taxon>Dictyoptera</taxon>
        <taxon>Blattodea</taxon>
        <taxon>Blaberoidea</taxon>
        <taxon>Blaberidae</taxon>
        <taxon>Diplopterinae</taxon>
        <taxon>Diploptera</taxon>
    </lineage>
</organism>
<keyword evidence="6 11" id="KW-1133">Transmembrane helix</keyword>
<evidence type="ECO:0000256" key="8">
    <source>
        <dbReference type="ARBA" id="ARBA00023170"/>
    </source>
</evidence>
<reference evidence="12" key="1">
    <citation type="journal article" date="2023" name="IScience">
        <title>Live-bearing cockroach genome reveals convergent evolutionary mechanisms linked to viviparity in insects and beyond.</title>
        <authorList>
            <person name="Fouks B."/>
            <person name="Harrison M.C."/>
            <person name="Mikhailova A.A."/>
            <person name="Marchal E."/>
            <person name="English S."/>
            <person name="Carruthers M."/>
            <person name="Jennings E.C."/>
            <person name="Chiamaka E.L."/>
            <person name="Frigard R.A."/>
            <person name="Pippel M."/>
            <person name="Attardo G.M."/>
            <person name="Benoit J.B."/>
            <person name="Bornberg-Bauer E."/>
            <person name="Tobe S.S."/>
        </authorList>
    </citation>
    <scope>NUCLEOTIDE SEQUENCE</scope>
    <source>
        <strain evidence="12">Stay&amp;Tobe</strain>
    </source>
</reference>
<keyword evidence="8" id="KW-0675">Receptor</keyword>
<dbReference type="GO" id="GO:0005886">
    <property type="term" value="C:plasma membrane"/>
    <property type="evidence" value="ECO:0007669"/>
    <property type="project" value="UniProtKB-SubCell"/>
</dbReference>
<evidence type="ECO:0000256" key="10">
    <source>
        <dbReference type="SAM" id="MobiDB-lite"/>
    </source>
</evidence>
<comment type="subcellular location">
    <subcellularLocation>
        <location evidence="1">Cell membrane</location>
        <topology evidence="1">Multi-pass membrane protein</topology>
    </subcellularLocation>
</comment>
<sequence length="363" mass="42472">MENNKEKILNRTKQKHESATLESFQSDQDELDQNLSDTVKQNKIDFLSLNYNLLYIAGLKPPEKTKDTYWKYTIYQLYNILLHLLFLPTFLLQLYTLSYDWEDLVPTFENIAKIGISLASFLPPLLINWKKLFETMYRMETNSIFTKQSTKRDSKKMEIILETQQRVLIATKIAIAFLSVILIDEVRFPFSLKAPFDTSSILIYTILYIIICISLMILIMKVGTTLTFCFAMMMYISSQFMIVSKSIENIDKVGKINSKMFSNINNQQSSMQYKCKNSNTELNNEDSDISLIDYFPGVEQLVESIKEHQGGLLIWQTAYNLQWYRRSTKFKMLLIMVILQAQRPNYMYIGTVHTMSMEHFANV</sequence>
<dbReference type="Proteomes" id="UP001233999">
    <property type="component" value="Unassembled WGS sequence"/>
</dbReference>
<evidence type="ECO:0008006" key="14">
    <source>
        <dbReference type="Google" id="ProtNLM"/>
    </source>
</evidence>
<feature type="compositionally biased region" description="Basic and acidic residues" evidence="10">
    <location>
        <begin position="1"/>
        <end position="19"/>
    </location>
</feature>
<feature type="transmembrane region" description="Helical" evidence="11">
    <location>
        <begin position="166"/>
        <end position="183"/>
    </location>
</feature>
<dbReference type="GO" id="GO:0005549">
    <property type="term" value="F:odorant binding"/>
    <property type="evidence" value="ECO:0007669"/>
    <property type="project" value="InterPro"/>
</dbReference>
<keyword evidence="3" id="KW-0716">Sensory transduction</keyword>
<proteinExistence type="predicted"/>
<protein>
    <recommendedName>
        <fullName evidence="14">Odorant receptor</fullName>
    </recommendedName>
</protein>
<evidence type="ECO:0000256" key="6">
    <source>
        <dbReference type="ARBA" id="ARBA00022989"/>
    </source>
</evidence>
<dbReference type="GO" id="GO:0007165">
    <property type="term" value="P:signal transduction"/>
    <property type="evidence" value="ECO:0007669"/>
    <property type="project" value="UniProtKB-KW"/>
</dbReference>
<evidence type="ECO:0000256" key="11">
    <source>
        <dbReference type="SAM" id="Phobius"/>
    </source>
</evidence>
<evidence type="ECO:0000256" key="1">
    <source>
        <dbReference type="ARBA" id="ARBA00004651"/>
    </source>
</evidence>
<comment type="caution">
    <text evidence="12">The sequence shown here is derived from an EMBL/GenBank/DDBJ whole genome shotgun (WGS) entry which is preliminary data.</text>
</comment>
<gene>
    <name evidence="12" type="ORF">L9F63_023851</name>
</gene>
<keyword evidence="9" id="KW-0807">Transducer</keyword>
<feature type="non-terminal residue" evidence="12">
    <location>
        <position position="363"/>
    </location>
</feature>